<reference evidence="3" key="1">
    <citation type="journal article" date="2019" name="Int. J. Syst. Evol. Microbiol.">
        <title>The Global Catalogue of Microorganisms (GCM) 10K type strain sequencing project: providing services to taxonomists for standard genome sequencing and annotation.</title>
        <authorList>
            <consortium name="The Broad Institute Genomics Platform"/>
            <consortium name="The Broad Institute Genome Sequencing Center for Infectious Disease"/>
            <person name="Wu L."/>
            <person name="Ma J."/>
        </authorList>
    </citation>
    <scope>NUCLEOTIDE SEQUENCE [LARGE SCALE GENOMIC DNA]</scope>
    <source>
        <strain evidence="3">JCM 17337</strain>
    </source>
</reference>
<dbReference type="Proteomes" id="UP001500748">
    <property type="component" value="Unassembled WGS sequence"/>
</dbReference>
<feature type="domain" description="DUF6891" evidence="1">
    <location>
        <begin position="3"/>
        <end position="192"/>
    </location>
</feature>
<dbReference type="InterPro" id="IPR054186">
    <property type="entry name" value="DUF6891"/>
</dbReference>
<organism evidence="2 3">
    <name type="scientific">Flavobacterium ginsengiterrae</name>
    <dbReference type="NCBI Taxonomy" id="871695"/>
    <lineage>
        <taxon>Bacteria</taxon>
        <taxon>Pseudomonadati</taxon>
        <taxon>Bacteroidota</taxon>
        <taxon>Flavobacteriia</taxon>
        <taxon>Flavobacteriales</taxon>
        <taxon>Flavobacteriaceae</taxon>
        <taxon>Flavobacterium</taxon>
    </lineage>
</organism>
<evidence type="ECO:0000313" key="2">
    <source>
        <dbReference type="EMBL" id="GAA3778252.1"/>
    </source>
</evidence>
<comment type="caution">
    <text evidence="2">The sequence shown here is derived from an EMBL/GenBank/DDBJ whole genome shotgun (WGS) entry which is preliminary data.</text>
</comment>
<gene>
    <name evidence="2" type="ORF">GCM10022423_37540</name>
</gene>
<dbReference type="EMBL" id="BAABDU010000006">
    <property type="protein sequence ID" value="GAA3778252.1"/>
    <property type="molecule type" value="Genomic_DNA"/>
</dbReference>
<dbReference type="RefSeq" id="WP_345146201.1">
    <property type="nucleotide sequence ID" value="NZ_BAABDU010000006.1"/>
</dbReference>
<proteinExistence type="predicted"/>
<name>A0ABP7GZL5_9FLAO</name>
<keyword evidence="3" id="KW-1185">Reference proteome</keyword>
<evidence type="ECO:0000313" key="3">
    <source>
        <dbReference type="Proteomes" id="UP001500748"/>
    </source>
</evidence>
<sequence length="213" mass="24984">MTENEEFIYESIFNQVRMGFLSIDDIKENIMEEIEDNEFEDEISEAWAFEKIDEEYQKLLQESKQWKSPTDTEKLIKAFDELCDQNIIALHNAGYTTSDGEYEVVEVERELRENEVESDGYCFYHEQDLARAIDPENPSLYIAFQKVDNSDEETTIGVGNKVAEVLKNNGFELNWDGSAKRKIEIPGFKWQQIFDEEGRDLQDYGEVIDRMIQ</sequence>
<accession>A0ABP7GZL5</accession>
<evidence type="ECO:0000259" key="1">
    <source>
        <dbReference type="Pfam" id="PF21831"/>
    </source>
</evidence>
<protein>
    <recommendedName>
        <fullName evidence="1">DUF6891 domain-containing protein</fullName>
    </recommendedName>
</protein>
<dbReference type="Pfam" id="PF21831">
    <property type="entry name" value="DUF6891"/>
    <property type="match status" value="1"/>
</dbReference>